<dbReference type="Pfam" id="PF12833">
    <property type="entry name" value="HTH_18"/>
    <property type="match status" value="1"/>
</dbReference>
<dbReference type="Gene3D" id="3.30.450.20">
    <property type="entry name" value="PAS domain"/>
    <property type="match status" value="1"/>
</dbReference>
<keyword evidence="4" id="KW-0472">Membrane</keyword>
<dbReference type="InterPro" id="IPR018060">
    <property type="entry name" value="HTH_AraC"/>
</dbReference>
<evidence type="ECO:0000256" key="2">
    <source>
        <dbReference type="ARBA" id="ARBA00023125"/>
    </source>
</evidence>
<dbReference type="AlphaFoldDB" id="A0A927GSY2"/>
<evidence type="ECO:0000256" key="4">
    <source>
        <dbReference type="SAM" id="Phobius"/>
    </source>
</evidence>
<dbReference type="GO" id="GO:0043565">
    <property type="term" value="F:sequence-specific DNA binding"/>
    <property type="evidence" value="ECO:0007669"/>
    <property type="project" value="InterPro"/>
</dbReference>
<dbReference type="Pfam" id="PF17853">
    <property type="entry name" value="GGDEF_2"/>
    <property type="match status" value="1"/>
</dbReference>
<dbReference type="PANTHER" id="PTHR43280:SF2">
    <property type="entry name" value="HTH-TYPE TRANSCRIPTIONAL REGULATOR EXSA"/>
    <property type="match status" value="1"/>
</dbReference>
<keyword evidence="1" id="KW-0805">Transcription regulation</keyword>
<keyword evidence="4" id="KW-0812">Transmembrane</keyword>
<proteinExistence type="predicted"/>
<evidence type="ECO:0000313" key="6">
    <source>
        <dbReference type="EMBL" id="MBD2847244.1"/>
    </source>
</evidence>
<name>A0A927GSY2_9BACL</name>
<dbReference type="RefSeq" id="WP_190920350.1">
    <property type="nucleotide sequence ID" value="NZ_JACXIZ010000035.1"/>
</dbReference>
<keyword evidence="7" id="KW-1185">Reference proteome</keyword>
<accession>A0A927GSY2</accession>
<organism evidence="6 7">
    <name type="scientific">Paenibacillus sabuli</name>
    <dbReference type="NCBI Taxonomy" id="2772509"/>
    <lineage>
        <taxon>Bacteria</taxon>
        <taxon>Bacillati</taxon>
        <taxon>Bacillota</taxon>
        <taxon>Bacilli</taxon>
        <taxon>Bacillales</taxon>
        <taxon>Paenibacillaceae</taxon>
        <taxon>Paenibacillus</taxon>
    </lineage>
</organism>
<dbReference type="Gene3D" id="1.10.10.60">
    <property type="entry name" value="Homeodomain-like"/>
    <property type="match status" value="2"/>
</dbReference>
<dbReference type="InterPro" id="IPR009057">
    <property type="entry name" value="Homeodomain-like_sf"/>
</dbReference>
<evidence type="ECO:0000313" key="7">
    <source>
        <dbReference type="Proteomes" id="UP000621560"/>
    </source>
</evidence>
<comment type="caution">
    <text evidence="6">The sequence shown here is derived from an EMBL/GenBank/DDBJ whole genome shotgun (WGS) entry which is preliminary data.</text>
</comment>
<dbReference type="SMART" id="SM00342">
    <property type="entry name" value="HTH_ARAC"/>
    <property type="match status" value="1"/>
</dbReference>
<feature type="domain" description="HTH araC/xylS-type" evidence="5">
    <location>
        <begin position="667"/>
        <end position="765"/>
    </location>
</feature>
<keyword evidence="4" id="KW-1133">Transmembrane helix</keyword>
<sequence>MKLRWFRSKRTVWFLMISIIPVLVFGVAAYTMGVGIIKDEINRTSLVSLSQLDEQISQTMTQVQQTTGQMSLQTNMQEIISIGAAPTLGSLATTNAAVRDLGSLSSSIDYIESVYLYHFDQETLLTGVGLYSAGAVRFPDWQWMPDMLDQVREKKQSFWLVPRIKTESSGAQIQVLTYIRLMPMLYDTPKAALIADLDLSYFSGMMSSFPFGTPGNVLVFTSDHEMLMHADGGTALTERQESRIRRLIQENGEARVGTTVELREASLFATVYRSPHNGWSYIMAIPSDAPNQNVQLLQRMIMATTLGLSLLALFSAYFSYNRFQKGVQHLVELLFKNGRKGAEEQTEWDSTYEGGVKLIERRISSLFQEMDEKRLQWKAQLPQLRDHFLISALMGYSETVEKLRHQHGERLDIFRHAAFAVIIIQPDEFRDSGRFREDDRSLFLFAATNIGRELLSEDMIVESVVTPRHGVLILNLPAEHTDKQLMEQAEVLRHTTKQYLKQTVTIGTGPIVDSFNELAGSYRSALSAMQWIWGGAGDEVVGLAHDAPGSIGELAYPHRTELELIAHMREGNGEGAYASFEAFVLAVRPFTLAASKTFYMQLLVSMMREFHDIDEWTASLVQRNPYVELDGHQEQEELSEWFLRELIMPLVGAVERLRKFRAQSIVEQTLGLIEEHYAHDLSLAMAAEKLGISQSHLSQLFKDEVGATFIQYVTQFRVDAAKRLLAKTELTISEIAKEVGYGNAQQLIRVFKKLEGGTPGEYRNCLKA</sequence>
<evidence type="ECO:0000256" key="1">
    <source>
        <dbReference type="ARBA" id="ARBA00023015"/>
    </source>
</evidence>
<reference evidence="6" key="1">
    <citation type="submission" date="2020-09" db="EMBL/GenBank/DDBJ databases">
        <title>A novel bacterium of genus Paenibacillus, isolated from South China Sea.</title>
        <authorList>
            <person name="Huang H."/>
            <person name="Mo K."/>
            <person name="Hu Y."/>
        </authorList>
    </citation>
    <scope>NUCLEOTIDE SEQUENCE</scope>
    <source>
        <strain evidence="6">IB182496</strain>
    </source>
</reference>
<protein>
    <submittedName>
        <fullName evidence="6">AraC family transcriptional regulator</fullName>
    </submittedName>
</protein>
<evidence type="ECO:0000256" key="3">
    <source>
        <dbReference type="ARBA" id="ARBA00023163"/>
    </source>
</evidence>
<dbReference type="Proteomes" id="UP000621560">
    <property type="component" value="Unassembled WGS sequence"/>
</dbReference>
<dbReference type="GO" id="GO:0003700">
    <property type="term" value="F:DNA-binding transcription factor activity"/>
    <property type="evidence" value="ECO:0007669"/>
    <property type="project" value="InterPro"/>
</dbReference>
<keyword evidence="3" id="KW-0804">Transcription</keyword>
<feature type="transmembrane region" description="Helical" evidence="4">
    <location>
        <begin position="12"/>
        <end position="37"/>
    </location>
</feature>
<dbReference type="InterPro" id="IPR041522">
    <property type="entry name" value="CdaR_GGDEF"/>
</dbReference>
<dbReference type="PANTHER" id="PTHR43280">
    <property type="entry name" value="ARAC-FAMILY TRANSCRIPTIONAL REGULATOR"/>
    <property type="match status" value="1"/>
</dbReference>
<dbReference type="CDD" id="cd00093">
    <property type="entry name" value="HTH_XRE"/>
    <property type="match status" value="1"/>
</dbReference>
<dbReference type="InterPro" id="IPR001387">
    <property type="entry name" value="Cro/C1-type_HTH"/>
</dbReference>
<dbReference type="SUPFAM" id="SSF46689">
    <property type="entry name" value="Homeodomain-like"/>
    <property type="match status" value="2"/>
</dbReference>
<gene>
    <name evidence="6" type="ORF">IDH44_18755</name>
</gene>
<dbReference type="PROSITE" id="PS01124">
    <property type="entry name" value="HTH_ARAC_FAMILY_2"/>
    <property type="match status" value="1"/>
</dbReference>
<evidence type="ECO:0000259" key="5">
    <source>
        <dbReference type="PROSITE" id="PS01124"/>
    </source>
</evidence>
<keyword evidence="2" id="KW-0238">DNA-binding</keyword>
<dbReference type="EMBL" id="JACXIZ010000035">
    <property type="protein sequence ID" value="MBD2847244.1"/>
    <property type="molecule type" value="Genomic_DNA"/>
</dbReference>